<dbReference type="EMBL" id="CALNXI010002673">
    <property type="protein sequence ID" value="CAH3189881.1"/>
    <property type="molecule type" value="Genomic_DNA"/>
</dbReference>
<feature type="transmembrane region" description="Helical" evidence="2">
    <location>
        <begin position="26"/>
        <end position="45"/>
    </location>
</feature>
<sequence length="170" mass="18765">MPCPTNDDDPKSSQCKRSSKSNKQGGIFGGVAVILIIIGVIIITFGRKSMRRLKSVEVVVSEIPVQDLEKTPAASSLNYGQARIPHHEPASFVADSHSIDLPDYFTIVQKDSEDVYPSVDVAFWTEDRDVSDDENPPPCYEQALKISGLLTTTNDVEVQLEQGRCKDTRL</sequence>
<keyword evidence="2" id="KW-1133">Transmembrane helix</keyword>
<evidence type="ECO:0000256" key="1">
    <source>
        <dbReference type="SAM" id="MobiDB-lite"/>
    </source>
</evidence>
<organism evidence="3 4">
    <name type="scientific">Porites evermanni</name>
    <dbReference type="NCBI Taxonomy" id="104178"/>
    <lineage>
        <taxon>Eukaryota</taxon>
        <taxon>Metazoa</taxon>
        <taxon>Cnidaria</taxon>
        <taxon>Anthozoa</taxon>
        <taxon>Hexacorallia</taxon>
        <taxon>Scleractinia</taxon>
        <taxon>Fungiina</taxon>
        <taxon>Poritidae</taxon>
        <taxon>Porites</taxon>
    </lineage>
</organism>
<evidence type="ECO:0000313" key="3">
    <source>
        <dbReference type="EMBL" id="CAH3189881.1"/>
    </source>
</evidence>
<name>A0ABN8SGS6_9CNID</name>
<evidence type="ECO:0000256" key="2">
    <source>
        <dbReference type="SAM" id="Phobius"/>
    </source>
</evidence>
<feature type="region of interest" description="Disordered" evidence="1">
    <location>
        <begin position="1"/>
        <end position="22"/>
    </location>
</feature>
<keyword evidence="2" id="KW-0812">Transmembrane</keyword>
<protein>
    <submittedName>
        <fullName evidence="3">Uncharacterized protein</fullName>
    </submittedName>
</protein>
<proteinExistence type="predicted"/>
<dbReference type="Proteomes" id="UP001159427">
    <property type="component" value="Unassembled WGS sequence"/>
</dbReference>
<keyword evidence="4" id="KW-1185">Reference proteome</keyword>
<feature type="compositionally biased region" description="Polar residues" evidence="1">
    <location>
        <begin position="12"/>
        <end position="22"/>
    </location>
</feature>
<evidence type="ECO:0000313" key="4">
    <source>
        <dbReference type="Proteomes" id="UP001159427"/>
    </source>
</evidence>
<keyword evidence="2" id="KW-0472">Membrane</keyword>
<comment type="caution">
    <text evidence="3">The sequence shown here is derived from an EMBL/GenBank/DDBJ whole genome shotgun (WGS) entry which is preliminary data.</text>
</comment>
<reference evidence="3 4" key="1">
    <citation type="submission" date="2022-05" db="EMBL/GenBank/DDBJ databases">
        <authorList>
            <consortium name="Genoscope - CEA"/>
            <person name="William W."/>
        </authorList>
    </citation>
    <scope>NUCLEOTIDE SEQUENCE [LARGE SCALE GENOMIC DNA]</scope>
</reference>
<gene>
    <name evidence="3" type="ORF">PEVE_00019841</name>
</gene>
<accession>A0ABN8SGS6</accession>